<dbReference type="EC" id="3.1.13.1" evidence="3"/>
<organism evidence="10">
    <name type="scientific">marine metagenome</name>
    <dbReference type="NCBI Taxonomy" id="408172"/>
    <lineage>
        <taxon>unclassified sequences</taxon>
        <taxon>metagenomes</taxon>
        <taxon>ecological metagenomes</taxon>
    </lineage>
</organism>
<dbReference type="GO" id="GO:0003723">
    <property type="term" value="F:RNA binding"/>
    <property type="evidence" value="ECO:0007669"/>
    <property type="project" value="UniProtKB-KW"/>
</dbReference>
<dbReference type="EMBL" id="UINC01003907">
    <property type="protein sequence ID" value="SVA10236.1"/>
    <property type="molecule type" value="Genomic_DNA"/>
</dbReference>
<keyword evidence="5" id="KW-0540">Nuclease</keyword>
<dbReference type="NCBIfam" id="TIGR00358">
    <property type="entry name" value="3_prime_RNase"/>
    <property type="match status" value="1"/>
</dbReference>
<dbReference type="InterPro" id="IPR011805">
    <property type="entry name" value="RNase_R"/>
</dbReference>
<dbReference type="InterPro" id="IPR050180">
    <property type="entry name" value="RNR_Ribonuclease"/>
</dbReference>
<gene>
    <name evidence="10" type="ORF">METZ01_LOCUS63090</name>
</gene>
<dbReference type="SMART" id="SM00357">
    <property type="entry name" value="CSP"/>
    <property type="match status" value="1"/>
</dbReference>
<evidence type="ECO:0000256" key="5">
    <source>
        <dbReference type="ARBA" id="ARBA00022722"/>
    </source>
</evidence>
<evidence type="ECO:0000313" key="10">
    <source>
        <dbReference type="EMBL" id="SVA10236.1"/>
    </source>
</evidence>
<keyword evidence="6" id="KW-0378">Hydrolase</keyword>
<feature type="domain" description="S1 motif" evidence="9">
    <location>
        <begin position="617"/>
        <end position="698"/>
    </location>
</feature>
<evidence type="ECO:0000256" key="2">
    <source>
        <dbReference type="ARBA" id="ARBA00004496"/>
    </source>
</evidence>
<evidence type="ECO:0000256" key="1">
    <source>
        <dbReference type="ARBA" id="ARBA00001849"/>
    </source>
</evidence>
<dbReference type="PANTHER" id="PTHR23355:SF9">
    <property type="entry name" value="DIS3-LIKE EXONUCLEASE 2"/>
    <property type="match status" value="1"/>
</dbReference>
<dbReference type="GO" id="GO:0005829">
    <property type="term" value="C:cytosol"/>
    <property type="evidence" value="ECO:0007669"/>
    <property type="project" value="TreeGrafter"/>
</dbReference>
<keyword evidence="7" id="KW-0269">Exonuclease</keyword>
<dbReference type="PROSITE" id="PS50126">
    <property type="entry name" value="S1"/>
    <property type="match status" value="1"/>
</dbReference>
<comment type="catalytic activity">
    <reaction evidence="1">
        <text>Exonucleolytic cleavage in the 3'- to 5'-direction to yield nucleoside 5'-phosphates.</text>
        <dbReference type="EC" id="3.1.13.1"/>
    </reaction>
</comment>
<dbReference type="NCBIfam" id="TIGR02063">
    <property type="entry name" value="RNase_R"/>
    <property type="match status" value="1"/>
</dbReference>
<sequence length="701" mass="80762">MKLTDARILTLLKKKIRRPMKISELSKHLGVTDAEHREFRNRIKEMSTQGTLVKIRGGRYGLPDEMNLITGKLHGHTNGFGFVIPDKHHDTNDVFIHRKSMNEAMHQDHVLVRVESEKEPGRPEGRVIRILQRNTVNIVGVYETFGRDGWVIPTETKYFHDVFIPGKNRKDAKNGQIVDVRIETYPTRHQPPVGKVMEVLGKSNDPEVEVLSILRKFGVRQGFSPKILKEAKMMAKENRLDDRKDLTELLTFTIDGKKAKDFDDAVSLEPMGDGYRLGVHIADVSHFITENSHLDEEAFERGTSIYYADGVIPMLPEILSNEACSLKPKEIRLTLSVFIDFDRQGNSLATQIYKSFIKSRRRFTYTEVAGLLKKGSNKKNDYPFLQTLTDMYHLSQTLRKRRFKNGSVDFHVPEPDIQIEDGKVKQIEIVEHNAAHQVIEEFMLAANQAVALNLYEKDIPCIHRIHEPPDPTKIFEFKEFISSLGLRLSDSGKIRSKDLNTLLKKIQDTPEERVVNTLLLRTMKKARYSPSDPGHYCLGFTHYAHFTSPIRRYPDLIVHRIVKKYLKHKCSKKEKKALQSSLSEISEQSTQMEIQAMSIEREIISLRRAQFMMDKIGKTFYGIITGVASFGFFVELENVFVEGLVKVSSIMDDYYLFIETEHKLIGQKFHRVFQIGNRVKVRVKDITLSKRQIDLQVVREA</sequence>
<keyword evidence="8" id="KW-0694">RNA-binding</keyword>
<dbReference type="HAMAP" id="MF_01895">
    <property type="entry name" value="RNase_R"/>
    <property type="match status" value="1"/>
</dbReference>
<dbReference type="InterPro" id="IPR013223">
    <property type="entry name" value="RNase_B_OB_dom"/>
</dbReference>
<dbReference type="SMART" id="SM00955">
    <property type="entry name" value="RNB"/>
    <property type="match status" value="1"/>
</dbReference>
<dbReference type="Pfam" id="PF00773">
    <property type="entry name" value="RNB"/>
    <property type="match status" value="1"/>
</dbReference>
<name>A0A381T209_9ZZZZ</name>
<evidence type="ECO:0000256" key="7">
    <source>
        <dbReference type="ARBA" id="ARBA00022839"/>
    </source>
</evidence>
<dbReference type="InterPro" id="IPR001900">
    <property type="entry name" value="RNase_II/R"/>
</dbReference>
<proteinExistence type="inferred from homology"/>
<dbReference type="SMART" id="SM00316">
    <property type="entry name" value="S1"/>
    <property type="match status" value="1"/>
</dbReference>
<dbReference type="InterPro" id="IPR003029">
    <property type="entry name" value="S1_domain"/>
</dbReference>
<evidence type="ECO:0000256" key="3">
    <source>
        <dbReference type="ARBA" id="ARBA00012163"/>
    </source>
</evidence>
<dbReference type="GO" id="GO:0006402">
    <property type="term" value="P:mRNA catabolic process"/>
    <property type="evidence" value="ECO:0007669"/>
    <property type="project" value="TreeGrafter"/>
</dbReference>
<dbReference type="InterPro" id="IPR011129">
    <property type="entry name" value="CSD"/>
</dbReference>
<dbReference type="InterPro" id="IPR004476">
    <property type="entry name" value="RNase_II/RNase_R"/>
</dbReference>
<evidence type="ECO:0000256" key="6">
    <source>
        <dbReference type="ARBA" id="ARBA00022801"/>
    </source>
</evidence>
<dbReference type="AlphaFoldDB" id="A0A381T209"/>
<protein>
    <recommendedName>
        <fullName evidence="3">exoribonuclease II</fullName>
        <ecNumber evidence="3">3.1.13.1</ecNumber>
    </recommendedName>
</protein>
<dbReference type="InterPro" id="IPR012340">
    <property type="entry name" value="NA-bd_OB-fold"/>
</dbReference>
<dbReference type="Pfam" id="PF17876">
    <property type="entry name" value="CSD2"/>
    <property type="match status" value="1"/>
</dbReference>
<dbReference type="InterPro" id="IPR040476">
    <property type="entry name" value="CSD2"/>
</dbReference>
<dbReference type="SUPFAM" id="SSF50249">
    <property type="entry name" value="Nucleic acid-binding proteins"/>
    <property type="match status" value="4"/>
</dbReference>
<dbReference type="GO" id="GO:0008859">
    <property type="term" value="F:exoribonuclease II activity"/>
    <property type="evidence" value="ECO:0007669"/>
    <property type="project" value="UniProtKB-EC"/>
</dbReference>
<dbReference type="CDD" id="cd04471">
    <property type="entry name" value="S1_RNase_R"/>
    <property type="match status" value="1"/>
</dbReference>
<evidence type="ECO:0000256" key="4">
    <source>
        <dbReference type="ARBA" id="ARBA00022490"/>
    </source>
</evidence>
<keyword evidence="4" id="KW-0963">Cytoplasm</keyword>
<evidence type="ECO:0000259" key="9">
    <source>
        <dbReference type="PROSITE" id="PS50126"/>
    </source>
</evidence>
<accession>A0A381T209</accession>
<reference evidence="10" key="1">
    <citation type="submission" date="2018-05" db="EMBL/GenBank/DDBJ databases">
        <authorList>
            <person name="Lanie J.A."/>
            <person name="Ng W.-L."/>
            <person name="Kazmierczak K.M."/>
            <person name="Andrzejewski T.M."/>
            <person name="Davidsen T.M."/>
            <person name="Wayne K.J."/>
            <person name="Tettelin H."/>
            <person name="Glass J.I."/>
            <person name="Rusch D."/>
            <person name="Podicherti R."/>
            <person name="Tsui H.-C.T."/>
            <person name="Winkler M.E."/>
        </authorList>
    </citation>
    <scope>NUCLEOTIDE SEQUENCE</scope>
</reference>
<comment type="subcellular location">
    <subcellularLocation>
        <location evidence="2">Cytoplasm</location>
    </subcellularLocation>
</comment>
<evidence type="ECO:0000256" key="8">
    <source>
        <dbReference type="ARBA" id="ARBA00022884"/>
    </source>
</evidence>
<dbReference type="PANTHER" id="PTHR23355">
    <property type="entry name" value="RIBONUCLEASE"/>
    <property type="match status" value="1"/>
</dbReference>
<dbReference type="Pfam" id="PF00575">
    <property type="entry name" value="S1"/>
    <property type="match status" value="1"/>
</dbReference>
<dbReference type="Gene3D" id="2.40.50.140">
    <property type="entry name" value="Nucleic acid-binding proteins"/>
    <property type="match status" value="2"/>
</dbReference>
<dbReference type="Pfam" id="PF08206">
    <property type="entry name" value="OB_RNB"/>
    <property type="match status" value="1"/>
</dbReference>